<dbReference type="FunFam" id="3.40.50.300:FF:000174">
    <property type="entry name" value="HPr kinase/phosphorylase"/>
    <property type="match status" value="1"/>
</dbReference>
<evidence type="ECO:0000256" key="2">
    <source>
        <dbReference type="ARBA" id="ARBA00001946"/>
    </source>
</evidence>
<feature type="active site" evidence="14">
    <location>
        <position position="154"/>
    </location>
</feature>
<keyword evidence="9 14" id="KW-0418">Kinase</keyword>
<evidence type="ECO:0000256" key="3">
    <source>
        <dbReference type="ARBA" id="ARBA00006883"/>
    </source>
</evidence>
<evidence type="ECO:0000259" key="16">
    <source>
        <dbReference type="Pfam" id="PF07475"/>
    </source>
</evidence>
<keyword evidence="12 14" id="KW-0511">Multifunctional enzyme</keyword>
<dbReference type="SUPFAM" id="SSF53795">
    <property type="entry name" value="PEP carboxykinase-like"/>
    <property type="match status" value="1"/>
</dbReference>
<comment type="catalytic activity">
    <reaction evidence="13 14">
        <text>[HPr protein]-O-phospho-L-serine + phosphate + H(+) = [HPr protein]-L-serine + diphosphate</text>
        <dbReference type="Rhea" id="RHEA:46604"/>
        <dbReference type="Rhea" id="RHEA-COMP:11602"/>
        <dbReference type="Rhea" id="RHEA-COMP:11603"/>
        <dbReference type="ChEBI" id="CHEBI:15378"/>
        <dbReference type="ChEBI" id="CHEBI:29999"/>
        <dbReference type="ChEBI" id="CHEBI:33019"/>
        <dbReference type="ChEBI" id="CHEBI:43474"/>
        <dbReference type="ChEBI" id="CHEBI:83421"/>
    </reaction>
</comment>
<name>B2KAZ4_ELUMP</name>
<evidence type="ECO:0000313" key="18">
    <source>
        <dbReference type="Proteomes" id="UP000001029"/>
    </source>
</evidence>
<dbReference type="InterPro" id="IPR011104">
    <property type="entry name" value="Hpr_kin/Pase_C"/>
</dbReference>
<dbReference type="SUPFAM" id="SSF75138">
    <property type="entry name" value="HprK N-terminal domain-like"/>
    <property type="match status" value="1"/>
</dbReference>
<dbReference type="GO" id="GO:0005524">
    <property type="term" value="F:ATP binding"/>
    <property type="evidence" value="ECO:0007669"/>
    <property type="project" value="UniProtKB-UniRule"/>
</dbReference>
<dbReference type="NCBIfam" id="TIGR00679">
    <property type="entry name" value="hpr-ser"/>
    <property type="match status" value="1"/>
</dbReference>
<comment type="subunit">
    <text evidence="4 14">Homohexamer.</text>
</comment>
<dbReference type="EC" id="2.7.4.-" evidence="14"/>
<dbReference type="HAMAP" id="MF_01249">
    <property type="entry name" value="HPr_kinase"/>
    <property type="match status" value="1"/>
</dbReference>
<evidence type="ECO:0000256" key="10">
    <source>
        <dbReference type="ARBA" id="ARBA00022840"/>
    </source>
</evidence>
<comment type="function">
    <text evidence="14">Catalyzes the ATP- as well as the pyrophosphate-dependent phosphorylation of a specific serine residue in HPr, a phosphocarrier protein of the phosphoenolpyruvate-dependent sugar phosphotransferase system (PTS). HprK/P also catalyzes the pyrophosphate-producing, inorganic phosphate-dependent dephosphorylation (phosphorolysis) of seryl-phosphorylated HPr (P-Ser-HPr).</text>
</comment>
<dbReference type="InterPro" id="IPR027417">
    <property type="entry name" value="P-loop_NTPase"/>
</dbReference>
<dbReference type="GO" id="GO:0004674">
    <property type="term" value="F:protein serine/threonine kinase activity"/>
    <property type="evidence" value="ECO:0007669"/>
    <property type="project" value="UniProtKB-KW"/>
</dbReference>
<dbReference type="GO" id="GO:0000287">
    <property type="term" value="F:magnesium ion binding"/>
    <property type="evidence" value="ECO:0007669"/>
    <property type="project" value="UniProtKB-UniRule"/>
</dbReference>
<protein>
    <recommendedName>
        <fullName evidence="14">HPr kinase/phosphorylase</fullName>
        <shortName evidence="14">HPrK/P</shortName>
        <ecNumber evidence="14">2.7.11.-</ecNumber>
        <ecNumber evidence="14">2.7.4.-</ecNumber>
    </recommendedName>
    <alternativeName>
        <fullName evidence="14">HPr(Ser) kinase/phosphorylase</fullName>
    </alternativeName>
</protein>
<keyword evidence="6 14" id="KW-0808">Transferase</keyword>
<feature type="binding site" evidence="14">
    <location>
        <position position="176"/>
    </location>
    <ligand>
        <name>Mg(2+)</name>
        <dbReference type="ChEBI" id="CHEBI:18420"/>
    </ligand>
</feature>
<evidence type="ECO:0000256" key="9">
    <source>
        <dbReference type="ARBA" id="ARBA00022777"/>
    </source>
</evidence>
<comment type="catalytic activity">
    <reaction evidence="1 14">
        <text>[HPr protein]-L-serine + ATP = [HPr protein]-O-phospho-L-serine + ADP + H(+)</text>
        <dbReference type="Rhea" id="RHEA:46600"/>
        <dbReference type="Rhea" id="RHEA-COMP:11602"/>
        <dbReference type="Rhea" id="RHEA-COMP:11603"/>
        <dbReference type="ChEBI" id="CHEBI:15378"/>
        <dbReference type="ChEBI" id="CHEBI:29999"/>
        <dbReference type="ChEBI" id="CHEBI:30616"/>
        <dbReference type="ChEBI" id="CHEBI:83421"/>
        <dbReference type="ChEBI" id="CHEBI:456216"/>
    </reaction>
</comment>
<dbReference type="Pfam" id="PF07475">
    <property type="entry name" value="Hpr_kinase_C"/>
    <property type="match status" value="1"/>
</dbReference>
<keyword evidence="7 14" id="KW-0479">Metal-binding</keyword>
<evidence type="ECO:0000256" key="5">
    <source>
        <dbReference type="ARBA" id="ARBA00022527"/>
    </source>
</evidence>
<keyword evidence="10 14" id="KW-0067">ATP-binding</keyword>
<dbReference type="RefSeq" id="WP_012414305.1">
    <property type="nucleotide sequence ID" value="NC_010644.1"/>
</dbReference>
<keyword evidence="8 14" id="KW-0547">Nucleotide-binding</keyword>
<comment type="domain">
    <text evidence="14">The Walker A ATP-binding motif also binds Pi and PPi.</text>
</comment>
<feature type="domain" description="HPr kinase/phosphorylase C-terminal" evidence="16">
    <location>
        <begin position="146"/>
        <end position="314"/>
    </location>
</feature>
<gene>
    <name evidence="14" type="primary">hprK</name>
    <name evidence="17" type="ordered locus">Emin_0124</name>
</gene>
<comment type="cofactor">
    <cofactor evidence="2 14">
        <name>Mg(2+)</name>
        <dbReference type="ChEBI" id="CHEBI:18420"/>
    </cofactor>
</comment>
<evidence type="ECO:0000256" key="7">
    <source>
        <dbReference type="ARBA" id="ARBA00022723"/>
    </source>
</evidence>
<evidence type="ECO:0000256" key="13">
    <source>
        <dbReference type="ARBA" id="ARBA00047657"/>
    </source>
</evidence>
<reference evidence="17 18" key="1">
    <citation type="journal article" date="2009" name="Appl. Environ. Microbiol.">
        <title>Genomic analysis of 'Elusimicrobium minutum,' the first cultivated representative of the phylum 'Elusimicrobia' (formerly termite group 1).</title>
        <authorList>
            <person name="Herlemann D.P.R."/>
            <person name="Geissinger O."/>
            <person name="Ikeda-Ohtsubo W."/>
            <person name="Kunin V."/>
            <person name="Sun H."/>
            <person name="Lapidus A."/>
            <person name="Hugenholtz P."/>
            <person name="Brune A."/>
        </authorList>
    </citation>
    <scope>NUCLEOTIDE SEQUENCE [LARGE SCALE GENOMIC DNA]</scope>
    <source>
        <strain evidence="17 18">Pei191</strain>
    </source>
</reference>
<dbReference type="HOGENOM" id="CLU_052030_0_1_0"/>
<comment type="caution">
    <text evidence="14">Lacks conserved residue(s) required for the propagation of feature annotation.</text>
</comment>
<evidence type="ECO:0000256" key="11">
    <source>
        <dbReference type="ARBA" id="ARBA00022842"/>
    </source>
</evidence>
<dbReference type="InterPro" id="IPR028979">
    <property type="entry name" value="Ser_kin/Pase_Hpr-like_N_sf"/>
</dbReference>
<evidence type="ECO:0000259" key="15">
    <source>
        <dbReference type="Pfam" id="PF02603"/>
    </source>
</evidence>
<feature type="active site" description="Proton acceptor; for phosphorylation activity. Proton donor; for dephosphorylation activity" evidence="14">
    <location>
        <position position="193"/>
    </location>
</feature>
<feature type="binding site" evidence="14">
    <location>
        <position position="218"/>
    </location>
    <ligand>
        <name>Mg(2+)</name>
        <dbReference type="ChEBI" id="CHEBI:18420"/>
    </ligand>
</feature>
<dbReference type="InterPro" id="IPR011126">
    <property type="entry name" value="Hpr_kin/Pase_Hpr_N"/>
</dbReference>
<comment type="miscellaneous">
    <text evidence="14">Both phosphorylation and phosphorolysis are carried out by the same active site and suggest a common mechanism for both reactions.</text>
</comment>
<dbReference type="KEGG" id="emi:Emin_0124"/>
<organism evidence="17 18">
    <name type="scientific">Elusimicrobium minutum (strain Pei191)</name>
    <dbReference type="NCBI Taxonomy" id="445932"/>
    <lineage>
        <taxon>Bacteria</taxon>
        <taxon>Pseudomonadati</taxon>
        <taxon>Elusimicrobiota</taxon>
        <taxon>Elusimicrobia</taxon>
        <taxon>Elusimicrobiales</taxon>
        <taxon>Elusimicrobiaceae</taxon>
        <taxon>Elusimicrobium</taxon>
    </lineage>
</organism>
<dbReference type="PANTHER" id="PTHR30305:SF1">
    <property type="entry name" value="HPR KINASE_PHOSPHORYLASE"/>
    <property type="match status" value="1"/>
</dbReference>
<evidence type="ECO:0000256" key="14">
    <source>
        <dbReference type="HAMAP-Rule" id="MF_01249"/>
    </source>
</evidence>
<evidence type="ECO:0000313" key="17">
    <source>
        <dbReference type="EMBL" id="ACC97690.1"/>
    </source>
</evidence>
<accession>B2KAZ4</accession>
<keyword evidence="5 14" id="KW-0723">Serine/threonine-protein kinase</keyword>
<dbReference type="GO" id="GO:0006109">
    <property type="term" value="P:regulation of carbohydrate metabolic process"/>
    <property type="evidence" value="ECO:0007669"/>
    <property type="project" value="UniProtKB-UniRule"/>
</dbReference>
<feature type="region of interest" description="Important for the catalytic mechanism of dephosphorylation" evidence="14">
    <location>
        <begin position="280"/>
        <end position="285"/>
    </location>
</feature>
<sequence length="330" mass="36207">MAESPKNSRNYFRSISVEEVLKAKEDDLRLETVCCAEYLDREISHRNVNRPGLALVGYLENFRADLVQVIGRGEYAFCKQANPAELKENVRRMLAVGNVPCLVITAGQPPLEPLIAACKEGCVPLFTTVLETSAFVGELSAFLDEKVSPTTHVHGVLVNVSGLGILIRGEPGIGKSECAVELVKRGHILVSDDIVEVQRRRGNILIGSCPNMIRHYMEVRGLGIIDVELLFGVGFTMESSQIAMEVKLTSAASNMTIDRLGIEQKTTTILDLEIPSLSIPVTPGRNLAILIEVAALNQRLRHQGIFSAQEFSKRVLDKMGQRASGNKDDK</sequence>
<dbReference type="Proteomes" id="UP000001029">
    <property type="component" value="Chromosome"/>
</dbReference>
<proteinExistence type="inferred from homology"/>
<dbReference type="InterPro" id="IPR003755">
    <property type="entry name" value="HPr(Ser)_kin/Pase"/>
</dbReference>
<dbReference type="GO" id="GO:0000155">
    <property type="term" value="F:phosphorelay sensor kinase activity"/>
    <property type="evidence" value="ECO:0007669"/>
    <property type="project" value="InterPro"/>
</dbReference>
<evidence type="ECO:0000256" key="6">
    <source>
        <dbReference type="ARBA" id="ARBA00022679"/>
    </source>
</evidence>
<dbReference type="STRING" id="445932.Emin_0124"/>
<evidence type="ECO:0000256" key="12">
    <source>
        <dbReference type="ARBA" id="ARBA00023268"/>
    </source>
</evidence>
<evidence type="ECO:0000256" key="1">
    <source>
        <dbReference type="ARBA" id="ARBA00001120"/>
    </source>
</evidence>
<dbReference type="Gene3D" id="3.40.1390.20">
    <property type="entry name" value="HprK N-terminal domain-like"/>
    <property type="match status" value="1"/>
</dbReference>
<dbReference type="GO" id="GO:0004712">
    <property type="term" value="F:protein serine/threonine/tyrosine kinase activity"/>
    <property type="evidence" value="ECO:0007669"/>
    <property type="project" value="UniProtKB-UniRule"/>
</dbReference>
<keyword evidence="18" id="KW-1185">Reference proteome</keyword>
<comment type="similarity">
    <text evidence="3 14">Belongs to the HPrK/P family.</text>
</comment>
<dbReference type="CDD" id="cd01918">
    <property type="entry name" value="HprK_C"/>
    <property type="match status" value="1"/>
</dbReference>
<feature type="region of interest" description="Important for the catalytic mechanism of both phosphorylation and dephosphorylation" evidence="14">
    <location>
        <begin position="217"/>
        <end position="226"/>
    </location>
</feature>
<dbReference type="OrthoDB" id="9778803at2"/>
<dbReference type="AlphaFoldDB" id="B2KAZ4"/>
<feature type="active site" evidence="14">
    <location>
        <position position="259"/>
    </location>
</feature>
<keyword evidence="11 14" id="KW-0460">Magnesium</keyword>
<dbReference type="EC" id="2.7.11.-" evidence="14"/>
<dbReference type="EMBL" id="CP001055">
    <property type="protein sequence ID" value="ACC97690.1"/>
    <property type="molecule type" value="Genomic_DNA"/>
</dbReference>
<feature type="domain" description="HPr(Ser) kinase/phosphorylase N-terminal" evidence="15">
    <location>
        <begin position="15"/>
        <end position="143"/>
    </location>
</feature>
<dbReference type="Pfam" id="PF02603">
    <property type="entry name" value="Hpr_kinase_N"/>
    <property type="match status" value="1"/>
</dbReference>
<evidence type="ECO:0000256" key="8">
    <source>
        <dbReference type="ARBA" id="ARBA00022741"/>
    </source>
</evidence>
<evidence type="ECO:0000256" key="4">
    <source>
        <dbReference type="ARBA" id="ARBA00011643"/>
    </source>
</evidence>
<feature type="active site" evidence="14">
    <location>
        <position position="175"/>
    </location>
</feature>
<dbReference type="Gene3D" id="3.40.50.300">
    <property type="entry name" value="P-loop containing nucleotide triphosphate hydrolases"/>
    <property type="match status" value="1"/>
</dbReference>
<dbReference type="PANTHER" id="PTHR30305">
    <property type="entry name" value="PROTEIN YJDM-RELATED"/>
    <property type="match status" value="1"/>
</dbReference>